<evidence type="ECO:0000259" key="2">
    <source>
        <dbReference type="Pfam" id="PF14339"/>
    </source>
</evidence>
<comment type="caution">
    <text evidence="3">The sequence shown here is derived from an EMBL/GenBank/DDBJ whole genome shotgun (WGS) entry which is preliminary data.</text>
</comment>
<feature type="signal peptide" evidence="1">
    <location>
        <begin position="1"/>
        <end position="21"/>
    </location>
</feature>
<accession>A0A5C5GCY9</accession>
<keyword evidence="1" id="KW-0732">Signal</keyword>
<organism evidence="3 4">
    <name type="scientific">Pelagovum pacificum</name>
    <dbReference type="NCBI Taxonomy" id="2588711"/>
    <lineage>
        <taxon>Bacteria</taxon>
        <taxon>Pseudomonadati</taxon>
        <taxon>Pseudomonadota</taxon>
        <taxon>Alphaproteobacteria</taxon>
        <taxon>Rhodobacterales</taxon>
        <taxon>Paracoccaceae</taxon>
        <taxon>Pelagovum</taxon>
    </lineage>
</organism>
<name>A0A5C5GCY9_9RHOB</name>
<protein>
    <submittedName>
        <fullName evidence="3">DUF4394 domain-containing protein</fullName>
    </submittedName>
</protein>
<proteinExistence type="predicted"/>
<feature type="chain" id="PRO_5022874348" evidence="1">
    <location>
        <begin position="22"/>
        <end position="280"/>
    </location>
</feature>
<evidence type="ECO:0000313" key="4">
    <source>
        <dbReference type="Proteomes" id="UP000314011"/>
    </source>
</evidence>
<sequence length="280" mass="28587">MIRTMTTAAAALGLAATGAYAASGYALTDDGATLVVMADIENPGDVTTNELANPVDAIAYRPVTGDLLGITNGMIYTIDPMSGEMTDLGASFAEDATLADGAMIAFDFNNAIDAVRALSSSGDNLVYFPDGFGDGDERAGTVIRVTDLFYAEGDDNADATPMVFANAYTNAISGMTAESTFQYGLDAETDSLVSVANNDGTLETIGAVMVDGEAVDLSGMGGFDILSAAEGENEGYAILQMEGGDTAGLYSIDLETGEATMLADLGMGGFSGFAVAPSEM</sequence>
<evidence type="ECO:0000313" key="3">
    <source>
        <dbReference type="EMBL" id="TNY31857.1"/>
    </source>
</evidence>
<feature type="domain" description="DUF4394" evidence="2">
    <location>
        <begin position="45"/>
        <end position="269"/>
    </location>
</feature>
<gene>
    <name evidence="3" type="ORF">FHY64_00700</name>
</gene>
<dbReference type="AlphaFoldDB" id="A0A5C5GCY9"/>
<dbReference type="Proteomes" id="UP000314011">
    <property type="component" value="Unassembled WGS sequence"/>
</dbReference>
<dbReference type="OrthoDB" id="531718at2"/>
<dbReference type="EMBL" id="VFFF01000001">
    <property type="protein sequence ID" value="TNY31857.1"/>
    <property type="molecule type" value="Genomic_DNA"/>
</dbReference>
<reference evidence="3 4" key="1">
    <citation type="submission" date="2019-06" db="EMBL/GenBank/DDBJ databases">
        <title>Genome of new Rhodobacteraceae sp. SM1903.</title>
        <authorList>
            <person name="Ren X."/>
        </authorList>
    </citation>
    <scope>NUCLEOTIDE SEQUENCE [LARGE SCALE GENOMIC DNA]</scope>
    <source>
        <strain evidence="3 4">SM1903</strain>
    </source>
</reference>
<dbReference type="Pfam" id="PF14339">
    <property type="entry name" value="DUF4394"/>
    <property type="match status" value="1"/>
</dbReference>
<dbReference type="InterPro" id="IPR025507">
    <property type="entry name" value="DUF4394"/>
</dbReference>
<keyword evidence="4" id="KW-1185">Reference proteome</keyword>
<evidence type="ECO:0000256" key="1">
    <source>
        <dbReference type="SAM" id="SignalP"/>
    </source>
</evidence>
<dbReference type="RefSeq" id="WP_140192538.1">
    <property type="nucleotide sequence ID" value="NZ_CP065915.1"/>
</dbReference>